<comment type="caution">
    <text evidence="1">The sequence shown here is derived from an EMBL/GenBank/DDBJ whole genome shotgun (WGS) entry which is preliminary data.</text>
</comment>
<reference evidence="1 2" key="1">
    <citation type="journal article" date="2013" name="ISME J.">
        <title>A metabolic model for members of the genus Tetrasphaera involved in enhanced biological phosphorus removal.</title>
        <authorList>
            <person name="Kristiansen R."/>
            <person name="Nguyen H.T.T."/>
            <person name="Saunders A.M."/>
            <person name="Nielsen J.L."/>
            <person name="Wimmer R."/>
            <person name="Le V.Q."/>
            <person name="McIlroy S.J."/>
            <person name="Petrovski S."/>
            <person name="Seviour R.J."/>
            <person name="Calteau A."/>
            <person name="Nielsen K.L."/>
            <person name="Nielsen P.H."/>
        </authorList>
    </citation>
    <scope>NUCLEOTIDE SEQUENCE [LARGE SCALE GENOMIC DNA]</scope>
    <source>
        <strain evidence="1 2">Ben110</strain>
    </source>
</reference>
<evidence type="ECO:0000313" key="2">
    <source>
        <dbReference type="Proteomes" id="UP000035763"/>
    </source>
</evidence>
<protein>
    <submittedName>
        <fullName evidence="1">Uncharacterized protein</fullName>
    </submittedName>
</protein>
<name>W6K1W2_9MICO</name>
<evidence type="ECO:0000313" key="1">
    <source>
        <dbReference type="EMBL" id="CCH75010.1"/>
    </source>
</evidence>
<dbReference type="Proteomes" id="UP000035763">
    <property type="component" value="Unassembled WGS sequence"/>
</dbReference>
<dbReference type="EMBL" id="CAJA01000445">
    <property type="protein sequence ID" value="CCH75010.1"/>
    <property type="molecule type" value="Genomic_DNA"/>
</dbReference>
<keyword evidence="2" id="KW-1185">Reference proteome</keyword>
<dbReference type="SUPFAM" id="SSF50494">
    <property type="entry name" value="Trypsin-like serine proteases"/>
    <property type="match status" value="1"/>
</dbReference>
<dbReference type="InterPro" id="IPR009003">
    <property type="entry name" value="Peptidase_S1_PA"/>
</dbReference>
<accession>W6K1W2</accession>
<dbReference type="AlphaFoldDB" id="W6K1W2"/>
<sequence>MRTCTTLGRIAAAASRRCLVLDDGRTVSAEVVGSDAANDIEVVRVRDSGALPPAAIGSPRTSRSVRACWPSARRWACRGPSPGVS</sequence>
<dbReference type="STRING" id="1193182.BN11_50031"/>
<gene>
    <name evidence="1" type="ORF">BN11_50031</name>
</gene>
<dbReference type="Gene3D" id="2.40.10.120">
    <property type="match status" value="1"/>
</dbReference>
<proteinExistence type="predicted"/>
<organism evidence="1 2">
    <name type="scientific">Nostocoides australiense Ben110</name>
    <dbReference type="NCBI Taxonomy" id="1193182"/>
    <lineage>
        <taxon>Bacteria</taxon>
        <taxon>Bacillati</taxon>
        <taxon>Actinomycetota</taxon>
        <taxon>Actinomycetes</taxon>
        <taxon>Micrococcales</taxon>
        <taxon>Intrasporangiaceae</taxon>
        <taxon>Nostocoides</taxon>
    </lineage>
</organism>